<dbReference type="GO" id="GO:0030272">
    <property type="term" value="F:5-formyltetrahydrofolate cyclo-ligase activity"/>
    <property type="evidence" value="ECO:0007669"/>
    <property type="project" value="UniProtKB-EC"/>
</dbReference>
<evidence type="ECO:0000313" key="7">
    <source>
        <dbReference type="Proteomes" id="UP000029556"/>
    </source>
</evidence>
<evidence type="ECO:0000256" key="5">
    <source>
        <dbReference type="RuleBase" id="RU361279"/>
    </source>
</evidence>
<dbReference type="EC" id="6.3.3.2" evidence="5"/>
<dbReference type="GO" id="GO:0046872">
    <property type="term" value="F:metal ion binding"/>
    <property type="evidence" value="ECO:0007669"/>
    <property type="project" value="UniProtKB-KW"/>
</dbReference>
<comment type="similarity">
    <text evidence="1 5">Belongs to the 5-formyltetrahydrofolate cyclo-ligase family.</text>
</comment>
<evidence type="ECO:0000256" key="2">
    <source>
        <dbReference type="ARBA" id="ARBA00022741"/>
    </source>
</evidence>
<dbReference type="OrthoDB" id="9801938at2"/>
<dbReference type="InterPro" id="IPR002698">
    <property type="entry name" value="FTHF_cligase"/>
</dbReference>
<gene>
    <name evidence="6" type="ORF">HMPREF2137_03790</name>
</gene>
<dbReference type="SUPFAM" id="SSF100950">
    <property type="entry name" value="NagB/RpiA/CoA transferase-like"/>
    <property type="match status" value="1"/>
</dbReference>
<keyword evidence="2 4" id="KW-0547">Nucleotide-binding</keyword>
<dbReference type="PIRSF" id="PIRSF006806">
    <property type="entry name" value="FTHF_cligase"/>
    <property type="match status" value="1"/>
</dbReference>
<dbReference type="PANTHER" id="PTHR23407">
    <property type="entry name" value="ATPASE INHIBITOR/5-FORMYLTETRAHYDROFOLATE CYCLO-LIGASE"/>
    <property type="match status" value="1"/>
</dbReference>
<keyword evidence="6" id="KW-0436">Ligase</keyword>
<dbReference type="InterPro" id="IPR024185">
    <property type="entry name" value="FTHF_cligase-like_sf"/>
</dbReference>
<evidence type="ECO:0000256" key="4">
    <source>
        <dbReference type="PIRSR" id="PIRSR006806-1"/>
    </source>
</evidence>
<name>A0A096AZ40_9BACT</name>
<dbReference type="GO" id="GO:0009396">
    <property type="term" value="P:folic acid-containing compound biosynthetic process"/>
    <property type="evidence" value="ECO:0007669"/>
    <property type="project" value="TreeGrafter"/>
</dbReference>
<sequence length="183" mass="20933">MSKQNLRQEMRQRKKTYGSEQLRGMSQPIIEALLAHPRLMSAHTILLYASLADEVNTHELINTLLQQGKTLLLPVVVDDHTMKICRYTHDTNVGHGVFGIMEPQADAFTDYEQIDLILVPGMAFDRHGHRLGRGKGYYDRFLSQAKDCYKIGVCFPFQLVDEVPTDEHDVRMDEVITQKCAED</sequence>
<dbReference type="Pfam" id="PF01812">
    <property type="entry name" value="5-FTHF_cyc-lig"/>
    <property type="match status" value="1"/>
</dbReference>
<dbReference type="PANTHER" id="PTHR23407:SF1">
    <property type="entry name" value="5-FORMYLTETRAHYDROFOLATE CYCLO-LIGASE"/>
    <property type="match status" value="1"/>
</dbReference>
<keyword evidence="3 4" id="KW-0067">ATP-binding</keyword>
<keyword evidence="5" id="KW-0479">Metal-binding</keyword>
<evidence type="ECO:0000313" key="6">
    <source>
        <dbReference type="EMBL" id="KGF35822.1"/>
    </source>
</evidence>
<comment type="cofactor">
    <cofactor evidence="5">
        <name>Mg(2+)</name>
        <dbReference type="ChEBI" id="CHEBI:18420"/>
    </cofactor>
</comment>
<reference evidence="6 7" key="1">
    <citation type="submission" date="2014-07" db="EMBL/GenBank/DDBJ databases">
        <authorList>
            <person name="McCorrison J."/>
            <person name="Sanka R."/>
            <person name="Torralba M."/>
            <person name="Gillis M."/>
            <person name="Haft D.H."/>
            <person name="Methe B."/>
            <person name="Sutton G."/>
            <person name="Nelson K.E."/>
        </authorList>
    </citation>
    <scope>NUCLEOTIDE SEQUENCE [LARGE SCALE GENOMIC DNA]</scope>
    <source>
        <strain evidence="6 7">DNF00853</strain>
    </source>
</reference>
<protein>
    <recommendedName>
        <fullName evidence="5">5-formyltetrahydrofolate cyclo-ligase</fullName>
        <ecNumber evidence="5">6.3.3.2</ecNumber>
    </recommendedName>
</protein>
<dbReference type="Gene3D" id="3.40.50.10420">
    <property type="entry name" value="NagB/RpiA/CoA transferase-like"/>
    <property type="match status" value="1"/>
</dbReference>
<evidence type="ECO:0000256" key="3">
    <source>
        <dbReference type="ARBA" id="ARBA00022840"/>
    </source>
</evidence>
<feature type="binding site" evidence="4">
    <location>
        <begin position="3"/>
        <end position="7"/>
    </location>
    <ligand>
        <name>ATP</name>
        <dbReference type="ChEBI" id="CHEBI:30616"/>
    </ligand>
</feature>
<comment type="catalytic activity">
    <reaction evidence="5">
        <text>(6S)-5-formyl-5,6,7,8-tetrahydrofolate + ATP = (6R)-5,10-methenyltetrahydrofolate + ADP + phosphate</text>
        <dbReference type="Rhea" id="RHEA:10488"/>
        <dbReference type="ChEBI" id="CHEBI:30616"/>
        <dbReference type="ChEBI" id="CHEBI:43474"/>
        <dbReference type="ChEBI" id="CHEBI:57455"/>
        <dbReference type="ChEBI" id="CHEBI:57457"/>
        <dbReference type="ChEBI" id="CHEBI:456216"/>
        <dbReference type="EC" id="6.3.3.2"/>
    </reaction>
</comment>
<evidence type="ECO:0000256" key="1">
    <source>
        <dbReference type="ARBA" id="ARBA00010638"/>
    </source>
</evidence>
<dbReference type="Proteomes" id="UP000029556">
    <property type="component" value="Unassembled WGS sequence"/>
</dbReference>
<organism evidence="6 7">
    <name type="scientific">Hoylesella buccalis DNF00853</name>
    <dbReference type="NCBI Taxonomy" id="1401074"/>
    <lineage>
        <taxon>Bacteria</taxon>
        <taxon>Pseudomonadati</taxon>
        <taxon>Bacteroidota</taxon>
        <taxon>Bacteroidia</taxon>
        <taxon>Bacteroidales</taxon>
        <taxon>Prevotellaceae</taxon>
        <taxon>Hoylesella</taxon>
    </lineage>
</organism>
<dbReference type="GO" id="GO:0035999">
    <property type="term" value="P:tetrahydrofolate interconversion"/>
    <property type="evidence" value="ECO:0007669"/>
    <property type="project" value="TreeGrafter"/>
</dbReference>
<feature type="binding site" evidence="4">
    <location>
        <begin position="130"/>
        <end position="138"/>
    </location>
    <ligand>
        <name>ATP</name>
        <dbReference type="ChEBI" id="CHEBI:30616"/>
    </ligand>
</feature>
<accession>A0A096AZ40</accession>
<dbReference type="EMBL" id="JRNN01000035">
    <property type="protein sequence ID" value="KGF35822.1"/>
    <property type="molecule type" value="Genomic_DNA"/>
</dbReference>
<dbReference type="GO" id="GO:0005524">
    <property type="term" value="F:ATP binding"/>
    <property type="evidence" value="ECO:0007669"/>
    <property type="project" value="UniProtKB-KW"/>
</dbReference>
<proteinExistence type="inferred from homology"/>
<comment type="caution">
    <text evidence="6">The sequence shown here is derived from an EMBL/GenBank/DDBJ whole genome shotgun (WGS) entry which is preliminary data.</text>
</comment>
<feature type="binding site" evidence="4">
    <location>
        <position position="54"/>
    </location>
    <ligand>
        <name>substrate</name>
    </ligand>
</feature>
<keyword evidence="5" id="KW-0460">Magnesium</keyword>
<dbReference type="InterPro" id="IPR037171">
    <property type="entry name" value="NagB/RpiA_transferase-like"/>
</dbReference>
<dbReference type="NCBIfam" id="TIGR02727">
    <property type="entry name" value="MTHFS_bact"/>
    <property type="match status" value="1"/>
</dbReference>
<dbReference type="RefSeq" id="WP_036872181.1">
    <property type="nucleotide sequence ID" value="NZ_JRNN01000035.1"/>
</dbReference>
<dbReference type="AlphaFoldDB" id="A0A096AZ40"/>